<reference evidence="15 16" key="1">
    <citation type="journal article" date="2015" name="Genome Announc.">
        <title>Complete Genome Sequence of Bartonella ancashensis Strain 20.00, Isolated from the Blood of a Patient with Verruga Peruana.</title>
        <authorList>
            <person name="Hang J."/>
            <person name="Mullins K.E."/>
            <person name="Clifford R.J."/>
            <person name="Onmus-Leone F."/>
            <person name="Yang Y."/>
            <person name="Jiang J."/>
            <person name="Leguia M."/>
            <person name="Kasper M.R."/>
            <person name="Maguina C."/>
            <person name="Lesho E.P."/>
            <person name="Jarman R.G."/>
            <person name="Richards A.L."/>
            <person name="Blazes D."/>
        </authorList>
    </citation>
    <scope>NUCLEOTIDE SEQUENCE [LARGE SCALE GENOMIC DNA]</scope>
    <source>
        <strain evidence="15 16">20.00</strain>
    </source>
</reference>
<feature type="transmembrane region" description="Helical" evidence="14">
    <location>
        <begin position="20"/>
        <end position="38"/>
    </location>
</feature>
<dbReference type="NCBIfam" id="TIGR00739">
    <property type="entry name" value="yajC"/>
    <property type="match status" value="1"/>
</dbReference>
<organism evidence="15 16">
    <name type="scientific">Bartonella ancashensis</name>
    <dbReference type="NCBI Taxonomy" id="1318743"/>
    <lineage>
        <taxon>Bacteria</taxon>
        <taxon>Pseudomonadati</taxon>
        <taxon>Pseudomonadota</taxon>
        <taxon>Alphaproteobacteria</taxon>
        <taxon>Hyphomicrobiales</taxon>
        <taxon>Bartonellaceae</taxon>
        <taxon>Bartonella</taxon>
    </lineage>
</organism>
<feature type="compositionally biased region" description="Low complexity" evidence="13">
    <location>
        <begin position="126"/>
        <end position="138"/>
    </location>
</feature>
<evidence type="ECO:0000256" key="2">
    <source>
        <dbReference type="ARBA" id="ARBA00004162"/>
    </source>
</evidence>
<evidence type="ECO:0000313" key="15">
    <source>
        <dbReference type="EMBL" id="ALE03949.1"/>
    </source>
</evidence>
<keyword evidence="7" id="KW-1003">Cell membrane</keyword>
<comment type="similarity">
    <text evidence="3">Belongs to the YajC family.</text>
</comment>
<evidence type="ECO:0000256" key="11">
    <source>
        <dbReference type="ARBA" id="ARBA00023010"/>
    </source>
</evidence>
<dbReference type="KEGG" id="banc:PU02_1135"/>
<comment type="subunit">
    <text evidence="4">Part of the SecDF-YidC-YajC translocase complex. The SecDF-YidC-YajC translocase forms a supercomplex with SecYEG, called the holo-translocon (HTL).</text>
</comment>
<name>A0A0M4M495_9HYPH</name>
<evidence type="ECO:0000256" key="9">
    <source>
        <dbReference type="ARBA" id="ARBA00022927"/>
    </source>
</evidence>
<protein>
    <recommendedName>
        <fullName evidence="5">Sec translocon accessory complex subunit YajC</fullName>
    </recommendedName>
</protein>
<dbReference type="GO" id="GO:0015031">
    <property type="term" value="P:protein transport"/>
    <property type="evidence" value="ECO:0007669"/>
    <property type="project" value="UniProtKB-KW"/>
</dbReference>
<evidence type="ECO:0000256" key="4">
    <source>
        <dbReference type="ARBA" id="ARBA00011718"/>
    </source>
</evidence>
<keyword evidence="12 14" id="KW-0472">Membrane</keyword>
<evidence type="ECO:0000256" key="6">
    <source>
        <dbReference type="ARBA" id="ARBA00022448"/>
    </source>
</evidence>
<keyword evidence="11" id="KW-0811">Translocation</keyword>
<dbReference type="GO" id="GO:0005886">
    <property type="term" value="C:plasma membrane"/>
    <property type="evidence" value="ECO:0007669"/>
    <property type="project" value="UniProtKB-SubCell"/>
</dbReference>
<keyword evidence="9" id="KW-0653">Protein transport</keyword>
<dbReference type="EMBL" id="CP010401">
    <property type="protein sequence ID" value="ALE03949.1"/>
    <property type="molecule type" value="Genomic_DNA"/>
</dbReference>
<sequence length="152" mass="16307">MLSSDAYAQAAGSVSGGMSFVTFIPFILIFAIMYFLIIRPQRIQMKKRQEMLNAVRRGDVVVTGGGIVGKVVKVFSDSGELDVEIAEGMSVRVVRSTLADVRVKGEPLSEKELEARSQLKVSKNSASKATVKTNAVAAKKQKGKSGGEKAKV</sequence>
<keyword evidence="6" id="KW-0813">Transport</keyword>
<dbReference type="Pfam" id="PF02699">
    <property type="entry name" value="YajC"/>
    <property type="match status" value="1"/>
</dbReference>
<proteinExistence type="inferred from homology"/>
<dbReference type="PANTHER" id="PTHR33909:SF1">
    <property type="entry name" value="SEC TRANSLOCON ACCESSORY COMPLEX SUBUNIT YAJC"/>
    <property type="match status" value="1"/>
</dbReference>
<evidence type="ECO:0000256" key="3">
    <source>
        <dbReference type="ARBA" id="ARBA00006742"/>
    </source>
</evidence>
<dbReference type="SMART" id="SM01323">
    <property type="entry name" value="YajC"/>
    <property type="match status" value="1"/>
</dbReference>
<comment type="subcellular location">
    <subcellularLocation>
        <location evidence="2">Cell membrane</location>
        <topology evidence="2">Single-pass membrane protein</topology>
    </subcellularLocation>
</comment>
<evidence type="ECO:0000256" key="10">
    <source>
        <dbReference type="ARBA" id="ARBA00022989"/>
    </source>
</evidence>
<evidence type="ECO:0000256" key="1">
    <source>
        <dbReference type="ARBA" id="ARBA00002061"/>
    </source>
</evidence>
<evidence type="ECO:0000313" key="16">
    <source>
        <dbReference type="Proteomes" id="UP000057213"/>
    </source>
</evidence>
<gene>
    <name evidence="15" type="ORF">PU02_1135</name>
</gene>
<accession>A0A0M4M495</accession>
<keyword evidence="16" id="KW-1185">Reference proteome</keyword>
<dbReference type="STRING" id="1318743.PU02_1135"/>
<dbReference type="PANTHER" id="PTHR33909">
    <property type="entry name" value="SEC TRANSLOCON ACCESSORY COMPLEX SUBUNIT YAJC"/>
    <property type="match status" value="1"/>
</dbReference>
<evidence type="ECO:0000256" key="8">
    <source>
        <dbReference type="ARBA" id="ARBA00022692"/>
    </source>
</evidence>
<evidence type="ECO:0000256" key="13">
    <source>
        <dbReference type="SAM" id="MobiDB-lite"/>
    </source>
</evidence>
<dbReference type="Proteomes" id="UP000057213">
    <property type="component" value="Chromosome"/>
</dbReference>
<dbReference type="InterPro" id="IPR003849">
    <property type="entry name" value="Preprotein_translocase_YajC"/>
</dbReference>
<dbReference type="PATRIC" id="fig|1318743.3.peg.1152"/>
<comment type="function">
    <text evidence="1">The SecYEG-SecDF-YajC-YidC holo-translocon (HTL) protein secretase/insertase is a supercomplex required for protein secretion, insertion of proteins into membranes, and assembly of membrane protein complexes. While the SecYEG complex is essential for assembly of a number of proteins and complexes, the SecDF-YajC-YidC subcomplex facilitates these functions.</text>
</comment>
<evidence type="ECO:0000256" key="12">
    <source>
        <dbReference type="ARBA" id="ARBA00023136"/>
    </source>
</evidence>
<feature type="region of interest" description="Disordered" evidence="13">
    <location>
        <begin position="124"/>
        <end position="152"/>
    </location>
</feature>
<evidence type="ECO:0000256" key="5">
    <source>
        <dbReference type="ARBA" id="ARBA00014962"/>
    </source>
</evidence>
<evidence type="ECO:0000256" key="14">
    <source>
        <dbReference type="SAM" id="Phobius"/>
    </source>
</evidence>
<keyword evidence="8 14" id="KW-0812">Transmembrane</keyword>
<dbReference type="RefSeq" id="WP_200903951.1">
    <property type="nucleotide sequence ID" value="NZ_CP010401.1"/>
</dbReference>
<dbReference type="PRINTS" id="PR01853">
    <property type="entry name" value="YAJCTRNLCASE"/>
</dbReference>
<keyword evidence="10 14" id="KW-1133">Transmembrane helix</keyword>
<dbReference type="AlphaFoldDB" id="A0A0M4M495"/>
<evidence type="ECO:0000256" key="7">
    <source>
        <dbReference type="ARBA" id="ARBA00022475"/>
    </source>
</evidence>